<feature type="transmembrane region" description="Helical" evidence="1">
    <location>
        <begin position="44"/>
        <end position="61"/>
    </location>
</feature>
<dbReference type="Proteomes" id="UP000635885">
    <property type="component" value="Unassembled WGS sequence"/>
</dbReference>
<comment type="caution">
    <text evidence="2">The sequence shown here is derived from an EMBL/GenBank/DDBJ whole genome shotgun (WGS) entry which is preliminary data.</text>
</comment>
<feature type="transmembrane region" description="Helical" evidence="1">
    <location>
        <begin position="7"/>
        <end position="28"/>
    </location>
</feature>
<reference evidence="3" key="1">
    <citation type="journal article" date="2019" name="Int. J. Syst. Evol. Microbiol.">
        <title>The Global Catalogue of Microorganisms (GCM) 10K type strain sequencing project: providing services to taxonomists for standard genome sequencing and annotation.</title>
        <authorList>
            <consortium name="The Broad Institute Genomics Platform"/>
            <consortium name="The Broad Institute Genome Sequencing Center for Infectious Disease"/>
            <person name="Wu L."/>
            <person name="Ma J."/>
        </authorList>
    </citation>
    <scope>NUCLEOTIDE SEQUENCE [LARGE SCALE GENOMIC DNA]</scope>
    <source>
        <strain evidence="3">CGMCC 1.12479</strain>
    </source>
</reference>
<name>A0ABQ1MDI4_9BACT</name>
<keyword evidence="1" id="KW-1133">Transmembrane helix</keyword>
<evidence type="ECO:0000313" key="2">
    <source>
        <dbReference type="EMBL" id="GGC37211.1"/>
    </source>
</evidence>
<dbReference type="EMBL" id="BMFD01000004">
    <property type="protein sequence ID" value="GGC37211.1"/>
    <property type="molecule type" value="Genomic_DNA"/>
</dbReference>
<organism evidence="2 3">
    <name type="scientific">Belliella aquatica</name>
    <dbReference type="NCBI Taxonomy" id="1323734"/>
    <lineage>
        <taxon>Bacteria</taxon>
        <taxon>Pseudomonadati</taxon>
        <taxon>Bacteroidota</taxon>
        <taxon>Cytophagia</taxon>
        <taxon>Cytophagales</taxon>
        <taxon>Cyclobacteriaceae</taxon>
        <taxon>Belliella</taxon>
    </lineage>
</organism>
<keyword evidence="1" id="KW-0472">Membrane</keyword>
<proteinExistence type="predicted"/>
<keyword evidence="3" id="KW-1185">Reference proteome</keyword>
<gene>
    <name evidence="2" type="ORF">GCM10010993_15060</name>
</gene>
<keyword evidence="1" id="KW-0812">Transmembrane</keyword>
<evidence type="ECO:0000256" key="1">
    <source>
        <dbReference type="SAM" id="Phobius"/>
    </source>
</evidence>
<evidence type="ECO:0000313" key="3">
    <source>
        <dbReference type="Proteomes" id="UP000635885"/>
    </source>
</evidence>
<sequence length="63" mass="6829">MTVKPKASICALISVNTSILLRSFFIAVNMGNGGLGISGLVEEVNWLFGYLVNWLTGWISLRG</sequence>
<accession>A0ABQ1MDI4</accession>
<protein>
    <submittedName>
        <fullName evidence="2">Uncharacterized protein</fullName>
    </submittedName>
</protein>